<evidence type="ECO:0008006" key="4">
    <source>
        <dbReference type="Google" id="ProtNLM"/>
    </source>
</evidence>
<keyword evidence="1" id="KW-1133">Transmembrane helix</keyword>
<evidence type="ECO:0000256" key="1">
    <source>
        <dbReference type="SAM" id="Phobius"/>
    </source>
</evidence>
<organism evidence="2 3">
    <name type="scientific">Thalassovita aquimarina</name>
    <dbReference type="NCBI Taxonomy" id="2785917"/>
    <lineage>
        <taxon>Bacteria</taxon>
        <taxon>Pseudomonadati</taxon>
        <taxon>Pseudomonadota</taxon>
        <taxon>Alphaproteobacteria</taxon>
        <taxon>Rhodobacterales</taxon>
        <taxon>Roseobacteraceae</taxon>
        <taxon>Thalassovita</taxon>
    </lineage>
</organism>
<dbReference type="Proteomes" id="UP001195941">
    <property type="component" value="Unassembled WGS sequence"/>
</dbReference>
<protein>
    <recommendedName>
        <fullName evidence="4">N-ATPase, AtpR subunit</fullName>
    </recommendedName>
</protein>
<feature type="transmembrane region" description="Helical" evidence="1">
    <location>
        <begin position="39"/>
        <end position="63"/>
    </location>
</feature>
<dbReference type="EMBL" id="JADMKU010000004">
    <property type="protein sequence ID" value="MBR9650609.1"/>
    <property type="molecule type" value="Genomic_DNA"/>
</dbReference>
<keyword evidence="1" id="KW-0472">Membrane</keyword>
<proteinExistence type="predicted"/>
<dbReference type="RefSeq" id="WP_212700129.1">
    <property type="nucleotide sequence ID" value="NZ_JADMKU010000004.1"/>
</dbReference>
<comment type="caution">
    <text evidence="2">The sequence shown here is derived from an EMBL/GenBank/DDBJ whole genome shotgun (WGS) entry which is preliminary data.</text>
</comment>
<keyword evidence="3" id="KW-1185">Reference proteome</keyword>
<accession>A0ABS5HNW5</accession>
<reference evidence="2 3" key="1">
    <citation type="journal article" date="2021" name="Arch. Microbiol.">
        <title>Thalassobius aquimarinus sp. nov., isolated from the Sea of Japan seashore.</title>
        <authorList>
            <person name="Kurilenko V.V."/>
            <person name="Romanenko L.A."/>
            <person name="Chernysheva N.Y."/>
            <person name="Velansky P.V."/>
            <person name="Tekutyeva L.A."/>
            <person name="Isaeva M.P."/>
            <person name="Mikhailov V.V."/>
        </authorList>
    </citation>
    <scope>NUCLEOTIDE SEQUENCE [LARGE SCALE GENOMIC DNA]</scope>
    <source>
        <strain evidence="2 3">KMM 8518</strain>
    </source>
</reference>
<keyword evidence="1" id="KW-0812">Transmembrane</keyword>
<name>A0ABS5HNW5_9RHOB</name>
<gene>
    <name evidence="2" type="ORF">IT775_05675</name>
</gene>
<feature type="transmembrane region" description="Helical" evidence="1">
    <location>
        <begin position="69"/>
        <end position="86"/>
    </location>
</feature>
<sequence length="95" mass="9753">MTLATGGELIFGVFAGMALAALHLMLLRRAAERLGKGGGVGALLGGAVLRLGLVLAGFAAVAWLAPQPGFALVAGLCGFALARTLILRRVQRTRR</sequence>
<evidence type="ECO:0000313" key="2">
    <source>
        <dbReference type="EMBL" id="MBR9650609.1"/>
    </source>
</evidence>
<feature type="transmembrane region" description="Helical" evidence="1">
    <location>
        <begin position="6"/>
        <end position="27"/>
    </location>
</feature>
<evidence type="ECO:0000313" key="3">
    <source>
        <dbReference type="Proteomes" id="UP001195941"/>
    </source>
</evidence>